<dbReference type="RefSeq" id="WP_100350245.1">
    <property type="nucleotide sequence ID" value="NZ_PGTZ01000008.1"/>
</dbReference>
<dbReference type="Gene3D" id="3.40.720.10">
    <property type="entry name" value="Alkaline Phosphatase, subunit A"/>
    <property type="match status" value="1"/>
</dbReference>
<dbReference type="Proteomes" id="UP000231586">
    <property type="component" value="Unassembled WGS sequence"/>
</dbReference>
<protein>
    <submittedName>
        <fullName evidence="1">Uncharacterized protein (TIGR02687 family)</fullName>
    </submittedName>
</protein>
<comment type="caution">
    <text evidence="1">The sequence shown here is derived from an EMBL/GenBank/DDBJ whole genome shotgun (WGS) entry which is preliminary data.</text>
</comment>
<gene>
    <name evidence="1" type="ORF">CLV34_2140</name>
</gene>
<dbReference type="EMBL" id="PGTZ01000008">
    <property type="protein sequence ID" value="PJI93564.1"/>
    <property type="molecule type" value="Genomic_DNA"/>
</dbReference>
<evidence type="ECO:0000313" key="2">
    <source>
        <dbReference type="Proteomes" id="UP000231586"/>
    </source>
</evidence>
<sequence length="842" mass="93652">MSDLGALQSALVERFKSGKRAGSRHVAFWHDLNGEYASNLDALAAGVGDVKVIRVDGDEYAVKHRLLTEEPDQAFIVYRTGEIPDGVGNWLLDLELAYGVFTADRAALVSQDLGVPENLMPVVAEHEKFFNSVDRSQRLKKLLDPDDDRTKLRAKMSAVLLKTGEHAMRELTRALIIENAQGSTTGFDSLVDQGLADFHWRGSAEIYGYDSSDPSIDDFVIWVFQNAREGFVAANRNLELDFASWRNEYRSREAMATLARRVENDLQVSASYQSVDFHELLDSDTFEVIDRKIITDLARGVSEQTLSLRDVTEAERARQGTFWYQLDEACERLRPLYTAIRTAAELLDRIEHMSVATSSFDDGLAKYTGGWFKIDQLYRQFLYAARRTNSPAPLDPLLTKIEGFYTNKFVIPLATEWQKQVDAATAWKSATFRSQQAFYASHIAPLVAQSKRAVVVISDALRYEVADELASRIRQENKLGASTDAMLGVVPSYTQLGMAALLPHSTLAFAEVPKKSAVLVDGQPANGTASRAKILAAAAGGTAVVSDDIATKTVHELRSWLKDYSVVYVYHDVIDGRSHKLGSESGTPKAAADAIDDLVTLVKRLNSADAGRIFVTADHGFLFQEKTVEDSDFLPEPPSGETEFRDRRFLLGRDFAESDAFVTYSPEQLGLAGSWQVHIPKSVYRLRLQGAADRFVHGGTTLQEVVVPVVTVTKSGRTDDVRKVEIQIRPKTPTITGANLVVDLFQADAVSDKVQPREVRAGVFYDETLISDHVTLVFNSDSAEARERFQQAKLKLSPESDSFNNKQVELRLEELIPNTTQWVVIPGGRAQFTIRRSFSLDF</sequence>
<name>A0A2M8WRP8_9MICO</name>
<organism evidence="1 2">
    <name type="scientific">Luteimicrobium subarcticum</name>
    <dbReference type="NCBI Taxonomy" id="620910"/>
    <lineage>
        <taxon>Bacteria</taxon>
        <taxon>Bacillati</taxon>
        <taxon>Actinomycetota</taxon>
        <taxon>Actinomycetes</taxon>
        <taxon>Micrococcales</taxon>
        <taxon>Luteimicrobium</taxon>
    </lineage>
</organism>
<dbReference type="OrthoDB" id="9769734at2"/>
<dbReference type="InterPro" id="IPR017850">
    <property type="entry name" value="Alkaline_phosphatase_core_sf"/>
</dbReference>
<accession>A0A2M8WRP8</accession>
<proteinExistence type="predicted"/>
<evidence type="ECO:0000313" key="1">
    <source>
        <dbReference type="EMBL" id="PJI93564.1"/>
    </source>
</evidence>
<dbReference type="NCBIfam" id="TIGR02687">
    <property type="entry name" value="BREX-1 system phosphatase PglZ type A"/>
    <property type="match status" value="1"/>
</dbReference>
<dbReference type="InterPro" id="IPR014060">
    <property type="entry name" value="PglZ"/>
</dbReference>
<dbReference type="SUPFAM" id="SSF53649">
    <property type="entry name" value="Alkaline phosphatase-like"/>
    <property type="match status" value="1"/>
</dbReference>
<keyword evidence="2" id="KW-1185">Reference proteome</keyword>
<reference evidence="1 2" key="1">
    <citation type="submission" date="2017-11" db="EMBL/GenBank/DDBJ databases">
        <title>Genomic Encyclopedia of Archaeal and Bacterial Type Strains, Phase II (KMG-II): From Individual Species to Whole Genera.</title>
        <authorList>
            <person name="Goeker M."/>
        </authorList>
    </citation>
    <scope>NUCLEOTIDE SEQUENCE [LARGE SCALE GENOMIC DNA]</scope>
    <source>
        <strain evidence="1 2">DSM 22413</strain>
    </source>
</reference>
<dbReference type="AlphaFoldDB" id="A0A2M8WRP8"/>
<dbReference type="Pfam" id="PF08665">
    <property type="entry name" value="PglZ"/>
    <property type="match status" value="1"/>
</dbReference>